<dbReference type="EMBL" id="LATX01001708">
    <property type="protein sequence ID" value="KTB39078.1"/>
    <property type="molecule type" value="Genomic_DNA"/>
</dbReference>
<evidence type="ECO:0000256" key="3">
    <source>
        <dbReference type="ARBA" id="ARBA00023027"/>
    </source>
</evidence>
<dbReference type="PANTHER" id="PTHR43761:SF1">
    <property type="entry name" value="D-ISOMER SPECIFIC 2-HYDROXYACID DEHYDROGENASE CATALYTIC DOMAIN-CONTAINING PROTEIN-RELATED"/>
    <property type="match status" value="1"/>
</dbReference>
<dbReference type="Gene3D" id="3.40.50.720">
    <property type="entry name" value="NAD(P)-binding Rossmann-like Domain"/>
    <property type="match status" value="1"/>
</dbReference>
<evidence type="ECO:0000256" key="2">
    <source>
        <dbReference type="ARBA" id="ARBA00023002"/>
    </source>
</evidence>
<comment type="similarity">
    <text evidence="1">Belongs to the D-isomer specific 2-hydroxyacid dehydrogenase family.</text>
</comment>
<dbReference type="Pfam" id="PF00389">
    <property type="entry name" value="2-Hacid_dh"/>
    <property type="match status" value="1"/>
</dbReference>
<keyword evidence="3" id="KW-0520">NAD</keyword>
<accession>A0A0W0FS41</accession>
<proteinExistence type="inferred from homology"/>
<dbReference type="InterPro" id="IPR006139">
    <property type="entry name" value="D-isomer_2_OHA_DH_cat_dom"/>
</dbReference>
<feature type="domain" description="D-isomer specific 2-hydroxyacid dehydrogenase catalytic" evidence="4">
    <location>
        <begin position="14"/>
        <end position="114"/>
    </location>
</feature>
<evidence type="ECO:0000313" key="5">
    <source>
        <dbReference type="EMBL" id="KTB39078.1"/>
    </source>
</evidence>
<gene>
    <name evidence="5" type="ORF">WG66_8336</name>
</gene>
<dbReference type="SUPFAM" id="SSF52283">
    <property type="entry name" value="Formate/glycerate dehydrogenase catalytic domain-like"/>
    <property type="match status" value="1"/>
</dbReference>
<keyword evidence="2" id="KW-0560">Oxidoreductase</keyword>
<dbReference type="AlphaFoldDB" id="A0A0W0FS41"/>
<sequence>MIASTSRNSPLRLLLLENVSQKAVDTFRARDIYVDHFSDSMSEEQLIRRIGAYHGVGIRSKTRITARVLQSAPKLQFVACFCIGTNQVDVETCSLLGIPVFNSPFSNSRSVAELLVA</sequence>
<dbReference type="Proteomes" id="UP000054988">
    <property type="component" value="Unassembled WGS sequence"/>
</dbReference>
<evidence type="ECO:0000313" key="6">
    <source>
        <dbReference type="Proteomes" id="UP000054988"/>
    </source>
</evidence>
<dbReference type="eggNOG" id="KOG0068">
    <property type="taxonomic scope" value="Eukaryota"/>
</dbReference>
<dbReference type="GO" id="GO:0051287">
    <property type="term" value="F:NAD binding"/>
    <property type="evidence" value="ECO:0007669"/>
    <property type="project" value="InterPro"/>
</dbReference>
<organism evidence="5 6">
    <name type="scientific">Moniliophthora roreri</name>
    <name type="common">Frosty pod rot fungus</name>
    <name type="synonym">Monilia roreri</name>
    <dbReference type="NCBI Taxonomy" id="221103"/>
    <lineage>
        <taxon>Eukaryota</taxon>
        <taxon>Fungi</taxon>
        <taxon>Dikarya</taxon>
        <taxon>Basidiomycota</taxon>
        <taxon>Agaricomycotina</taxon>
        <taxon>Agaricomycetes</taxon>
        <taxon>Agaricomycetidae</taxon>
        <taxon>Agaricales</taxon>
        <taxon>Marasmiineae</taxon>
        <taxon>Marasmiaceae</taxon>
        <taxon>Moniliophthora</taxon>
    </lineage>
</organism>
<evidence type="ECO:0000256" key="1">
    <source>
        <dbReference type="ARBA" id="ARBA00005854"/>
    </source>
</evidence>
<dbReference type="InterPro" id="IPR050418">
    <property type="entry name" value="D-iso_2-hydroxyacid_DH_PdxB"/>
</dbReference>
<evidence type="ECO:0000259" key="4">
    <source>
        <dbReference type="Pfam" id="PF00389"/>
    </source>
</evidence>
<reference evidence="5 6" key="1">
    <citation type="submission" date="2015-12" db="EMBL/GenBank/DDBJ databases">
        <title>Draft genome sequence of Moniliophthora roreri, the causal agent of frosty pod rot of cacao.</title>
        <authorList>
            <person name="Aime M.C."/>
            <person name="Diaz-Valderrama J.R."/>
            <person name="Kijpornyongpan T."/>
            <person name="Phillips-Mora W."/>
        </authorList>
    </citation>
    <scope>NUCLEOTIDE SEQUENCE [LARGE SCALE GENOMIC DNA]</scope>
    <source>
        <strain evidence="5 6">MCA 2952</strain>
    </source>
</reference>
<dbReference type="PANTHER" id="PTHR43761">
    <property type="entry name" value="D-ISOMER SPECIFIC 2-HYDROXYACID DEHYDROGENASE FAMILY PROTEIN (AFU_ORTHOLOGUE AFUA_1G13630)"/>
    <property type="match status" value="1"/>
</dbReference>
<name>A0A0W0FS41_MONRR</name>
<comment type="caution">
    <text evidence="5">The sequence shown here is derived from an EMBL/GenBank/DDBJ whole genome shotgun (WGS) entry which is preliminary data.</text>
</comment>
<protein>
    <recommendedName>
        <fullName evidence="4">D-isomer specific 2-hydroxyacid dehydrogenase catalytic domain-containing protein</fullName>
    </recommendedName>
</protein>
<dbReference type="GO" id="GO:0016616">
    <property type="term" value="F:oxidoreductase activity, acting on the CH-OH group of donors, NAD or NADP as acceptor"/>
    <property type="evidence" value="ECO:0007669"/>
    <property type="project" value="InterPro"/>
</dbReference>